<gene>
    <name evidence="1" type="ORF">EV210_11744</name>
</gene>
<name>A0A4R1PYU4_9FIRM</name>
<evidence type="ECO:0000313" key="2">
    <source>
        <dbReference type="Proteomes" id="UP000295063"/>
    </source>
</evidence>
<protein>
    <submittedName>
        <fullName evidence="1">Uncharacterized protein</fullName>
    </submittedName>
</protein>
<dbReference type="AlphaFoldDB" id="A0A4R1PYU4"/>
<reference evidence="1 2" key="1">
    <citation type="submission" date="2019-03" db="EMBL/GenBank/DDBJ databases">
        <title>Genomic Encyclopedia of Type Strains, Phase IV (KMG-IV): sequencing the most valuable type-strain genomes for metagenomic binning, comparative biology and taxonomic classification.</title>
        <authorList>
            <person name="Goeker M."/>
        </authorList>
    </citation>
    <scope>NUCLEOTIDE SEQUENCE [LARGE SCALE GENOMIC DNA]</scope>
    <source>
        <strain evidence="1 2">DSM 15969</strain>
    </source>
</reference>
<dbReference type="EMBL" id="SLUI01000017">
    <property type="protein sequence ID" value="TCL33586.1"/>
    <property type="molecule type" value="Genomic_DNA"/>
</dbReference>
<keyword evidence="2" id="KW-1185">Reference proteome</keyword>
<sequence>MTATGWTWDYVRSAMTFKRYEALKKSWRELPPLSITTLAIAKCLGMEMKAVPDRVQAKQSSDVFFDESYYENTEVSPWRQGGGGQLTAEFQAAGGEIK</sequence>
<comment type="caution">
    <text evidence="1">The sequence shown here is derived from an EMBL/GenBank/DDBJ whole genome shotgun (WGS) entry which is preliminary data.</text>
</comment>
<dbReference type="Proteomes" id="UP000295063">
    <property type="component" value="Unassembled WGS sequence"/>
</dbReference>
<evidence type="ECO:0000313" key="1">
    <source>
        <dbReference type="EMBL" id="TCL33586.1"/>
    </source>
</evidence>
<accession>A0A4R1PYU4</accession>
<proteinExistence type="predicted"/>
<organism evidence="1 2">
    <name type="scientific">Anaerospora hongkongensis</name>
    <dbReference type="NCBI Taxonomy" id="244830"/>
    <lineage>
        <taxon>Bacteria</taxon>
        <taxon>Bacillati</taxon>
        <taxon>Bacillota</taxon>
        <taxon>Negativicutes</taxon>
        <taxon>Selenomonadales</taxon>
        <taxon>Sporomusaceae</taxon>
        <taxon>Anaerospora</taxon>
    </lineage>
</organism>